<dbReference type="EMBL" id="SRLO01000721">
    <property type="protein sequence ID" value="TNN47864.1"/>
    <property type="molecule type" value="Genomic_DNA"/>
</dbReference>
<proteinExistence type="predicted"/>
<keyword evidence="3" id="KW-1185">Reference proteome</keyword>
<dbReference type="Proteomes" id="UP000314294">
    <property type="component" value="Unassembled WGS sequence"/>
</dbReference>
<feature type="region of interest" description="Disordered" evidence="1">
    <location>
        <begin position="1"/>
        <end position="25"/>
    </location>
</feature>
<keyword evidence="2" id="KW-0675">Receptor</keyword>
<reference evidence="2 3" key="1">
    <citation type="submission" date="2019-03" db="EMBL/GenBank/DDBJ databases">
        <title>First draft genome of Liparis tanakae, snailfish: a comprehensive survey of snailfish specific genes.</title>
        <authorList>
            <person name="Kim W."/>
            <person name="Song I."/>
            <person name="Jeong J.-H."/>
            <person name="Kim D."/>
            <person name="Kim S."/>
            <person name="Ryu S."/>
            <person name="Song J.Y."/>
            <person name="Lee S.K."/>
        </authorList>
    </citation>
    <scope>NUCLEOTIDE SEQUENCE [LARGE SCALE GENOMIC DNA]</scope>
    <source>
        <tissue evidence="2">Muscle</tissue>
    </source>
</reference>
<evidence type="ECO:0000256" key="1">
    <source>
        <dbReference type="SAM" id="MobiDB-lite"/>
    </source>
</evidence>
<sequence length="69" mass="7110">MKHLHALSFPRGATTAAAPLTDKPPKILFPSENKMSAMELQLGRSIVGDSPPAAGATLGVIPQNMTGNG</sequence>
<evidence type="ECO:0000313" key="3">
    <source>
        <dbReference type="Proteomes" id="UP000314294"/>
    </source>
</evidence>
<evidence type="ECO:0000313" key="2">
    <source>
        <dbReference type="EMBL" id="TNN47864.1"/>
    </source>
</evidence>
<gene>
    <name evidence="2" type="ORF">EYF80_041915</name>
</gene>
<protein>
    <submittedName>
        <fullName evidence="2">Interleukin-1 receptor accessory protein-like 1-B</fullName>
    </submittedName>
</protein>
<accession>A0A4Z2G4Z5</accession>
<organism evidence="2 3">
    <name type="scientific">Liparis tanakae</name>
    <name type="common">Tanaka's snailfish</name>
    <dbReference type="NCBI Taxonomy" id="230148"/>
    <lineage>
        <taxon>Eukaryota</taxon>
        <taxon>Metazoa</taxon>
        <taxon>Chordata</taxon>
        <taxon>Craniata</taxon>
        <taxon>Vertebrata</taxon>
        <taxon>Euteleostomi</taxon>
        <taxon>Actinopterygii</taxon>
        <taxon>Neopterygii</taxon>
        <taxon>Teleostei</taxon>
        <taxon>Neoteleostei</taxon>
        <taxon>Acanthomorphata</taxon>
        <taxon>Eupercaria</taxon>
        <taxon>Perciformes</taxon>
        <taxon>Cottioidei</taxon>
        <taxon>Cottales</taxon>
        <taxon>Liparidae</taxon>
        <taxon>Liparis</taxon>
    </lineage>
</organism>
<comment type="caution">
    <text evidence="2">The sequence shown here is derived from an EMBL/GenBank/DDBJ whole genome shotgun (WGS) entry which is preliminary data.</text>
</comment>
<name>A0A4Z2G4Z5_9TELE</name>
<dbReference type="AlphaFoldDB" id="A0A4Z2G4Z5"/>